<evidence type="ECO:0000313" key="6">
    <source>
        <dbReference type="EMBL" id="CCK82200.1"/>
    </source>
</evidence>
<keyword evidence="7" id="KW-1185">Reference proteome</keyword>
<dbReference type="InterPro" id="IPR050157">
    <property type="entry name" value="PSI_iron-sulfur_center"/>
</dbReference>
<dbReference type="InterPro" id="IPR017900">
    <property type="entry name" value="4Fe4S_Fe_S_CS"/>
</dbReference>
<protein>
    <submittedName>
        <fullName evidence="6">4Fe-4S ferredoxin iron-sulfur binding domain protein</fullName>
    </submittedName>
</protein>
<evidence type="ECO:0000313" key="7">
    <source>
        <dbReference type="Proteomes" id="UP000007347"/>
    </source>
</evidence>
<dbReference type="GO" id="GO:0051539">
    <property type="term" value="F:4 iron, 4 sulfur cluster binding"/>
    <property type="evidence" value="ECO:0007669"/>
    <property type="project" value="UniProtKB-KW"/>
</dbReference>
<evidence type="ECO:0000256" key="4">
    <source>
        <dbReference type="ARBA" id="ARBA00023014"/>
    </source>
</evidence>
<proteinExistence type="predicted"/>
<dbReference type="GO" id="GO:0046872">
    <property type="term" value="F:metal ion binding"/>
    <property type="evidence" value="ECO:0007669"/>
    <property type="project" value="UniProtKB-KW"/>
</dbReference>
<reference evidence="6 7" key="1">
    <citation type="journal article" date="2013" name="Environ. Microbiol.">
        <title>Complete genome, catabolic sub-proteomes and key-metabolites of Desulfobacula toluolica Tol2, a marine, aromatic compound-degrading, sulfate-reducing bacterium.</title>
        <authorList>
            <person name="Wohlbrand L."/>
            <person name="Jacob J.H."/>
            <person name="Kube M."/>
            <person name="Mussmann M."/>
            <person name="Jarling R."/>
            <person name="Beck A."/>
            <person name="Amann R."/>
            <person name="Wilkes H."/>
            <person name="Reinhardt R."/>
            <person name="Rabus R."/>
        </authorList>
    </citation>
    <scope>NUCLEOTIDE SEQUENCE [LARGE SCALE GENOMIC DNA]</scope>
    <source>
        <strain evidence="7">DSM 7467 / Tol2</strain>
    </source>
</reference>
<dbReference type="Pfam" id="PF12838">
    <property type="entry name" value="Fer4_7"/>
    <property type="match status" value="1"/>
</dbReference>
<evidence type="ECO:0000256" key="1">
    <source>
        <dbReference type="ARBA" id="ARBA00022485"/>
    </source>
</evidence>
<dbReference type="HOGENOM" id="CLU_043380_0_0_7"/>
<dbReference type="PANTHER" id="PTHR24960">
    <property type="entry name" value="PHOTOSYSTEM I IRON-SULFUR CENTER-RELATED"/>
    <property type="match status" value="1"/>
</dbReference>
<feature type="domain" description="4Fe-4S ferredoxin-type" evidence="5">
    <location>
        <begin position="310"/>
        <end position="339"/>
    </location>
</feature>
<evidence type="ECO:0000259" key="5">
    <source>
        <dbReference type="PROSITE" id="PS51379"/>
    </source>
</evidence>
<dbReference type="Proteomes" id="UP000007347">
    <property type="component" value="Chromosome"/>
</dbReference>
<accession>K0NNG8</accession>
<dbReference type="AlphaFoldDB" id="K0NNG8"/>
<organism evidence="6 7">
    <name type="scientific">Desulfobacula toluolica (strain DSM 7467 / Tol2)</name>
    <dbReference type="NCBI Taxonomy" id="651182"/>
    <lineage>
        <taxon>Bacteria</taxon>
        <taxon>Pseudomonadati</taxon>
        <taxon>Thermodesulfobacteriota</taxon>
        <taxon>Desulfobacteria</taxon>
        <taxon>Desulfobacterales</taxon>
        <taxon>Desulfobacteraceae</taxon>
        <taxon>Desulfobacula</taxon>
    </lineage>
</organism>
<sequence>MNENKKIYKALQKHLDSQAVGFPATDSGVEIRILKHIFSPLEAKIATCLDFKPEPIETVYKRAKNLVGSKQELAGILAAIEKKGGLEIRVKEDARLYCNIPLVVGMYEFQLGRLSPEFIKDFDAYTSNPKFGTAFLSTKLPQMRTIPIAKSISIKNNVSTFDEVMALLKESSDNFAVCECICRSKKQLQGKSCKVTNRTQTCLAVGDMALTAIRNGMGRQIGLDEAVSILEKNQQEGLILQPSNTQKAEFICSCCGCCCGMLRIHKSIPKPLDFWASNFYAVVDTNSCNGCGICEKKCQVGAVKLSEKTRQAGIDLNRCVGCGICVAACPQNAVTLKKKAQETKPPVTREDLYDIIMDKKKGKLGQLKITGKLLLDAVTTGQTHLLR</sequence>
<dbReference type="PROSITE" id="PS51379">
    <property type="entry name" value="4FE4S_FER_2"/>
    <property type="match status" value="2"/>
</dbReference>
<keyword evidence="1" id="KW-0004">4Fe-4S</keyword>
<evidence type="ECO:0000256" key="2">
    <source>
        <dbReference type="ARBA" id="ARBA00022723"/>
    </source>
</evidence>
<dbReference type="RefSeq" id="WP_014959380.1">
    <property type="nucleotide sequence ID" value="NC_018645.1"/>
</dbReference>
<feature type="domain" description="4Fe-4S ferredoxin-type" evidence="5">
    <location>
        <begin position="279"/>
        <end position="308"/>
    </location>
</feature>
<dbReference type="KEGG" id="dto:TOL2_C40450"/>
<dbReference type="InterPro" id="IPR017896">
    <property type="entry name" value="4Fe4S_Fe-S-bd"/>
</dbReference>
<name>K0NNG8_DESTT</name>
<dbReference type="PROSITE" id="PS00198">
    <property type="entry name" value="4FE4S_FER_1"/>
    <property type="match status" value="1"/>
</dbReference>
<dbReference type="PANTHER" id="PTHR24960:SF79">
    <property type="entry name" value="PHOTOSYSTEM I IRON-SULFUR CENTER"/>
    <property type="match status" value="1"/>
</dbReference>
<gene>
    <name evidence="6" type="ordered locus">TOL2_C40450</name>
</gene>
<keyword evidence="4" id="KW-0411">Iron-sulfur</keyword>
<dbReference type="EMBL" id="FO203503">
    <property type="protein sequence ID" value="CCK82200.1"/>
    <property type="molecule type" value="Genomic_DNA"/>
</dbReference>
<keyword evidence="2" id="KW-0479">Metal-binding</keyword>
<keyword evidence="3" id="KW-0408">Iron</keyword>
<dbReference type="OrthoDB" id="5488678at2"/>
<evidence type="ECO:0000256" key="3">
    <source>
        <dbReference type="ARBA" id="ARBA00023004"/>
    </source>
</evidence>
<dbReference type="Gene3D" id="3.30.70.20">
    <property type="match status" value="1"/>
</dbReference>
<dbReference type="SUPFAM" id="SSF54862">
    <property type="entry name" value="4Fe-4S ferredoxins"/>
    <property type="match status" value="1"/>
</dbReference>
<dbReference type="STRING" id="651182.TOL2_C40450"/>